<reference evidence="4" key="1">
    <citation type="submission" date="2021-01" db="EMBL/GenBank/DDBJ databases">
        <title>Whole genome shotgun sequence of Rhizocola hellebori NBRC 109834.</title>
        <authorList>
            <person name="Komaki H."/>
            <person name="Tamura T."/>
        </authorList>
    </citation>
    <scope>NUCLEOTIDE SEQUENCE</scope>
    <source>
        <strain evidence="4">NBRC 109834</strain>
    </source>
</reference>
<keyword evidence="2" id="KW-0560">Oxidoreductase</keyword>
<organism evidence="4 5">
    <name type="scientific">Rhizocola hellebori</name>
    <dbReference type="NCBI Taxonomy" id="1392758"/>
    <lineage>
        <taxon>Bacteria</taxon>
        <taxon>Bacillati</taxon>
        <taxon>Actinomycetota</taxon>
        <taxon>Actinomycetes</taxon>
        <taxon>Micromonosporales</taxon>
        <taxon>Micromonosporaceae</taxon>
        <taxon>Rhizocola</taxon>
    </lineage>
</organism>
<dbReference type="InterPro" id="IPR013154">
    <property type="entry name" value="ADH-like_N"/>
</dbReference>
<accession>A0A8J3VHP0</accession>
<dbReference type="Gene3D" id="3.90.180.10">
    <property type="entry name" value="Medium-chain alcohol dehydrogenases, catalytic domain"/>
    <property type="match status" value="1"/>
</dbReference>
<sequence length="351" mass="37628">MWRASRLLLLHYSRPGPDRPGAFEEFFVAQAIRFHRPGGPEVMQWESVEVGTPGTGQVRLRHVAVGLNFADTYFRSGLYPAALPAGMGVEAAGVVEAVGPGVSVFKEGDRVTYTGSPLGAYSTQRVMPAASLIKLPDGIPFETAAAMTMRGLTSAYLLRRIATLIPGDTVLLHAAAGGVGLIFTQWAKLLGINVIGTVSTEEKAEVARQYGCTHTIVYPREDVAARVRELTDGAGVPVVYDSIGATTFQQSLNSVKRRGLLVCFGTASGPIPPIDAMQLAIKGSVFVTRPALADYIADPRERAELAGELFGHVESGRIKIEINQRYALEDAVQAHRDLEAGRSIGSSVFHL</sequence>
<feature type="domain" description="Enoyl reductase (ER)" evidence="3">
    <location>
        <begin position="38"/>
        <end position="349"/>
    </location>
</feature>
<dbReference type="GO" id="GO:0070402">
    <property type="term" value="F:NADPH binding"/>
    <property type="evidence" value="ECO:0007669"/>
    <property type="project" value="TreeGrafter"/>
</dbReference>
<evidence type="ECO:0000256" key="1">
    <source>
        <dbReference type="ARBA" id="ARBA00022857"/>
    </source>
</evidence>
<evidence type="ECO:0000313" key="5">
    <source>
        <dbReference type="Proteomes" id="UP000612899"/>
    </source>
</evidence>
<gene>
    <name evidence="4" type="ORF">Rhe02_41850</name>
</gene>
<dbReference type="InterPro" id="IPR013149">
    <property type="entry name" value="ADH-like_C"/>
</dbReference>
<dbReference type="CDD" id="cd05286">
    <property type="entry name" value="QOR2"/>
    <property type="match status" value="1"/>
</dbReference>
<dbReference type="Proteomes" id="UP000612899">
    <property type="component" value="Unassembled WGS sequence"/>
</dbReference>
<keyword evidence="5" id="KW-1185">Reference proteome</keyword>
<dbReference type="SUPFAM" id="SSF51735">
    <property type="entry name" value="NAD(P)-binding Rossmann-fold domains"/>
    <property type="match status" value="1"/>
</dbReference>
<dbReference type="InterPro" id="IPR011032">
    <property type="entry name" value="GroES-like_sf"/>
</dbReference>
<dbReference type="EMBL" id="BONY01000024">
    <property type="protein sequence ID" value="GIH06118.1"/>
    <property type="molecule type" value="Genomic_DNA"/>
</dbReference>
<comment type="caution">
    <text evidence="4">The sequence shown here is derived from an EMBL/GenBank/DDBJ whole genome shotgun (WGS) entry which is preliminary data.</text>
</comment>
<dbReference type="InterPro" id="IPR020843">
    <property type="entry name" value="ER"/>
</dbReference>
<dbReference type="Gene3D" id="3.40.50.720">
    <property type="entry name" value="NAD(P)-binding Rossmann-like Domain"/>
    <property type="match status" value="1"/>
</dbReference>
<dbReference type="GO" id="GO:0005829">
    <property type="term" value="C:cytosol"/>
    <property type="evidence" value="ECO:0007669"/>
    <property type="project" value="TreeGrafter"/>
</dbReference>
<dbReference type="PROSITE" id="PS01162">
    <property type="entry name" value="QOR_ZETA_CRYSTAL"/>
    <property type="match status" value="1"/>
</dbReference>
<evidence type="ECO:0000259" key="3">
    <source>
        <dbReference type="SMART" id="SM00829"/>
    </source>
</evidence>
<evidence type="ECO:0000256" key="2">
    <source>
        <dbReference type="ARBA" id="ARBA00023002"/>
    </source>
</evidence>
<dbReference type="FunFam" id="3.40.50.720:FF:000053">
    <property type="entry name" value="Quinone oxidoreductase 1"/>
    <property type="match status" value="1"/>
</dbReference>
<dbReference type="InterPro" id="IPR036291">
    <property type="entry name" value="NAD(P)-bd_dom_sf"/>
</dbReference>
<dbReference type="SUPFAM" id="SSF50129">
    <property type="entry name" value="GroES-like"/>
    <property type="match status" value="1"/>
</dbReference>
<keyword evidence="1" id="KW-0521">NADP</keyword>
<name>A0A8J3VHP0_9ACTN</name>
<dbReference type="GO" id="GO:0008270">
    <property type="term" value="F:zinc ion binding"/>
    <property type="evidence" value="ECO:0007669"/>
    <property type="project" value="InterPro"/>
</dbReference>
<proteinExistence type="predicted"/>
<protein>
    <submittedName>
        <fullName evidence="4">Putative quinone oxidoreductase</fullName>
    </submittedName>
</protein>
<dbReference type="SMART" id="SM00829">
    <property type="entry name" value="PKS_ER"/>
    <property type="match status" value="1"/>
</dbReference>
<dbReference type="RefSeq" id="WP_275412630.1">
    <property type="nucleotide sequence ID" value="NZ_BONY01000024.1"/>
</dbReference>
<dbReference type="InterPro" id="IPR047618">
    <property type="entry name" value="QOR-like"/>
</dbReference>
<dbReference type="PANTHER" id="PTHR48106">
    <property type="entry name" value="QUINONE OXIDOREDUCTASE PIG3-RELATED"/>
    <property type="match status" value="1"/>
</dbReference>
<dbReference type="Pfam" id="PF00107">
    <property type="entry name" value="ADH_zinc_N"/>
    <property type="match status" value="1"/>
</dbReference>
<dbReference type="Pfam" id="PF08240">
    <property type="entry name" value="ADH_N"/>
    <property type="match status" value="1"/>
</dbReference>
<dbReference type="InterPro" id="IPR002364">
    <property type="entry name" value="Quin_OxRdtase/zeta-crystal_CS"/>
</dbReference>
<dbReference type="AlphaFoldDB" id="A0A8J3VHP0"/>
<dbReference type="NCBIfam" id="NF008024">
    <property type="entry name" value="PRK10754.1"/>
    <property type="match status" value="1"/>
</dbReference>
<dbReference type="GO" id="GO:0035925">
    <property type="term" value="F:mRNA 3'-UTR AU-rich region binding"/>
    <property type="evidence" value="ECO:0007669"/>
    <property type="project" value="TreeGrafter"/>
</dbReference>
<dbReference type="PANTHER" id="PTHR48106:SF13">
    <property type="entry name" value="QUINONE OXIDOREDUCTASE-RELATED"/>
    <property type="match status" value="1"/>
</dbReference>
<evidence type="ECO:0000313" key="4">
    <source>
        <dbReference type="EMBL" id="GIH06118.1"/>
    </source>
</evidence>
<dbReference type="GO" id="GO:0003960">
    <property type="term" value="F:quinone reductase (NADPH) activity"/>
    <property type="evidence" value="ECO:0007669"/>
    <property type="project" value="InterPro"/>
</dbReference>